<dbReference type="SUPFAM" id="SSF52058">
    <property type="entry name" value="L domain-like"/>
    <property type="match status" value="1"/>
</dbReference>
<evidence type="ECO:0000256" key="3">
    <source>
        <dbReference type="SAM" id="MobiDB-lite"/>
    </source>
</evidence>
<feature type="domain" description="DUF3616" evidence="6">
    <location>
        <begin position="751"/>
        <end position="846"/>
    </location>
</feature>
<keyword evidence="4" id="KW-0732">Signal</keyword>
<dbReference type="InterPro" id="IPR001611">
    <property type="entry name" value="Leu-rich_rpt"/>
</dbReference>
<reference evidence="8" key="1">
    <citation type="submission" date="2023-07" db="EMBL/GenBank/DDBJ databases">
        <title>Conexibacter stalactiti sp. nov., isolated from stalactites in a lava cave and emended description of the genus Conexibacter.</title>
        <authorList>
            <person name="Lee S.D."/>
        </authorList>
    </citation>
    <scope>NUCLEOTIDE SEQUENCE [LARGE SCALE GENOMIC DNA]</scope>
    <source>
        <strain evidence="8">KCTC 39840</strain>
    </source>
</reference>
<evidence type="ECO:0000313" key="7">
    <source>
        <dbReference type="EMBL" id="MDW5593700.1"/>
    </source>
</evidence>
<feature type="domain" description="Alpha-galactosidase NEW3" evidence="5">
    <location>
        <begin position="1124"/>
        <end position="1199"/>
    </location>
</feature>
<dbReference type="Pfam" id="PF12275">
    <property type="entry name" value="DUF3616"/>
    <property type="match status" value="1"/>
</dbReference>
<dbReference type="Pfam" id="PF01391">
    <property type="entry name" value="Collagen"/>
    <property type="match status" value="1"/>
</dbReference>
<protein>
    <submittedName>
        <fullName evidence="7">DUF3616 domain-containing protein</fullName>
    </submittedName>
</protein>
<dbReference type="InterPro" id="IPR018905">
    <property type="entry name" value="A-galactase_NEW3"/>
</dbReference>
<comment type="caution">
    <text evidence="7">The sequence shown here is derived from an EMBL/GenBank/DDBJ whole genome shotgun (WGS) entry which is preliminary data.</text>
</comment>
<feature type="signal peptide" evidence="4">
    <location>
        <begin position="1"/>
        <end position="25"/>
    </location>
</feature>
<feature type="compositionally biased region" description="Polar residues" evidence="3">
    <location>
        <begin position="1043"/>
        <end position="1052"/>
    </location>
</feature>
<dbReference type="PROSITE" id="PS51450">
    <property type="entry name" value="LRR"/>
    <property type="match status" value="2"/>
</dbReference>
<feature type="region of interest" description="Disordered" evidence="3">
    <location>
        <begin position="528"/>
        <end position="547"/>
    </location>
</feature>
<dbReference type="Gene3D" id="3.80.10.10">
    <property type="entry name" value="Ribonuclease Inhibitor"/>
    <property type="match status" value="1"/>
</dbReference>
<dbReference type="Gene3D" id="2.60.40.10">
    <property type="entry name" value="Immunoglobulins"/>
    <property type="match status" value="2"/>
</dbReference>
<evidence type="ECO:0000256" key="4">
    <source>
        <dbReference type="SAM" id="SignalP"/>
    </source>
</evidence>
<dbReference type="RefSeq" id="WP_318595960.1">
    <property type="nucleotide sequence ID" value="NZ_JAWSTH010000008.1"/>
</dbReference>
<organism evidence="7 8">
    <name type="scientific">Conexibacter stalactiti</name>
    <dbReference type="NCBI Taxonomy" id="1940611"/>
    <lineage>
        <taxon>Bacteria</taxon>
        <taxon>Bacillati</taxon>
        <taxon>Actinomycetota</taxon>
        <taxon>Thermoleophilia</taxon>
        <taxon>Solirubrobacterales</taxon>
        <taxon>Conexibacteraceae</taxon>
        <taxon>Conexibacter</taxon>
    </lineage>
</organism>
<dbReference type="PANTHER" id="PTHR46652:SF3">
    <property type="entry name" value="LEUCINE-RICH REPEAT-CONTAINING PROTEIN 9"/>
    <property type="match status" value="1"/>
</dbReference>
<sequence>MALALTGGLTLAPAQLPLAPLTAHAADTDVVNIPDANLKARLNSRLGSGRTATQDITVGEAASLTSTYSLTGPFADLTGLEALTNAQGITIAGASTRQASTFTSLAPLAGLTNLTELTLQSGKARNLRPLAGLTSLTTLLVQGNGVTNPAPLATLTNLTSLSLPNNAISDASRLPQLPNLTTLNVTRNRIVNPAPIVGKVDPAKIATLDLTNNRIADVSSLAMLGSSRLVDWANPDEGLLLNRNRITDFTPLDSWSRPPASYQTDGQQLYVGAYTPGGVVLPALRQSAAIVDPLRVEPATAGSYDPATRRVTLTDESATSVELMSTAPDLPGLQTRWTVNFSDPPVDPVDGTPPTVTGTSEVWSTLEVTAPGTVGAEPDEPACAPESLRYQWLRDGAEIVANPHTRYLDSNFPYDGGNLPTEPTYTVWPRDLGHRLSVRVSCADTGGQGTSAPTPVVTNGEAEKPVIGTPDGGQARDGASSTASTLVFGRSGVALDPDGTRVPFHVAQLGADGQLIDPSQLRLSVTAENAENDPNRDPATVLGPDDIELGGSDANRWIVLRPKKETGEPSSVGVGVTPPLRVTVTVTGPSGKTEQVSFLYEVSRATTPTSRVLVGTSDASTAIAVGDGHLLIADDERASIRLQDARVSGRELATFSPGPSDHEIDFESAARKGDAIFWLGSHGNKKDGEYQESRHRIYQTRLTGSGANARIAPVGTPYQDLRTDLAEWDLTEHHGELGLAAAGNGKIPADRLNGFNIEGAEFSPDGSALYLGFRSPVVPPESGGRALIVPLENVEELTNGTATKAEFGDPILLDLDGHSIREIRKNAAGEYLILSATAGPPPAATGQALWSWDGDPQLAPVRLTTQVLPDSEPEHADNAGAWEGIGELPARLAPGQSVRLIMDQGYVELYGTGIENKDDENDWRRKSRTDLVELSGAVGTLAAASAASIAFPEQAAQTTGASRIVTVTNSGSGKLRIGRVAAADDDGESADDFLVSRNECSDEVLLPGDSCKVGVRFSPARENAASHATLVVKTNTASGRLSVSLSGTSTALPTGPSGEDGARGDRGDAGAGGRDGADGPVGPAGPLGPLGPLGPVGPKGDAGAPGRDGTFSLSAAGSAATRVRRGRTATVSLRVSNGTAAAFAGSTLTASAPKALKARVRAVKLGRLRAGESRTIRLRLTVGRTARVGTHVVTVRMRVGGETVTQRVQLRVTR</sequence>
<name>A0ABU4HKC7_9ACTN</name>
<accession>A0ABU4HKC7</accession>
<dbReference type="PANTHER" id="PTHR46652">
    <property type="entry name" value="LEUCINE-RICH REPEAT AND IQ DOMAIN-CONTAINING PROTEIN 1-RELATED"/>
    <property type="match status" value="1"/>
</dbReference>
<feature type="region of interest" description="Disordered" evidence="3">
    <location>
        <begin position="1043"/>
        <end position="1119"/>
    </location>
</feature>
<reference evidence="7 8" key="2">
    <citation type="submission" date="2023-10" db="EMBL/GenBank/DDBJ databases">
        <authorList>
            <person name="Han X.F."/>
        </authorList>
    </citation>
    <scope>NUCLEOTIDE SEQUENCE [LARGE SCALE GENOMIC DNA]</scope>
    <source>
        <strain evidence="7 8">KCTC 39840</strain>
    </source>
</reference>
<proteinExistence type="predicted"/>
<evidence type="ECO:0000259" key="6">
    <source>
        <dbReference type="Pfam" id="PF12275"/>
    </source>
</evidence>
<evidence type="ECO:0000256" key="1">
    <source>
        <dbReference type="ARBA" id="ARBA00022614"/>
    </source>
</evidence>
<dbReference type="InterPro" id="IPR008160">
    <property type="entry name" value="Collagen"/>
</dbReference>
<dbReference type="EMBL" id="JAWSTH010000008">
    <property type="protein sequence ID" value="MDW5593700.1"/>
    <property type="molecule type" value="Genomic_DNA"/>
</dbReference>
<dbReference type="Proteomes" id="UP001284601">
    <property type="component" value="Unassembled WGS sequence"/>
</dbReference>
<keyword evidence="8" id="KW-1185">Reference proteome</keyword>
<evidence type="ECO:0000256" key="2">
    <source>
        <dbReference type="ARBA" id="ARBA00022737"/>
    </source>
</evidence>
<gene>
    <name evidence="7" type="ORF">R7226_05090</name>
</gene>
<evidence type="ECO:0000313" key="8">
    <source>
        <dbReference type="Proteomes" id="UP001284601"/>
    </source>
</evidence>
<dbReference type="InterPro" id="IPR050836">
    <property type="entry name" value="SDS22/Internalin_LRR"/>
</dbReference>
<dbReference type="InterPro" id="IPR032675">
    <property type="entry name" value="LRR_dom_sf"/>
</dbReference>
<dbReference type="Gene3D" id="2.60.40.2700">
    <property type="match status" value="1"/>
</dbReference>
<dbReference type="InterPro" id="IPR013783">
    <property type="entry name" value="Ig-like_fold"/>
</dbReference>
<feature type="chain" id="PRO_5045292532" evidence="4">
    <location>
        <begin position="26"/>
        <end position="1214"/>
    </location>
</feature>
<evidence type="ECO:0000259" key="5">
    <source>
        <dbReference type="Pfam" id="PF10633"/>
    </source>
</evidence>
<keyword evidence="1" id="KW-0433">Leucine-rich repeat</keyword>
<keyword evidence="2" id="KW-0677">Repeat</keyword>
<dbReference type="Pfam" id="PF10633">
    <property type="entry name" value="NPCBM_assoc"/>
    <property type="match status" value="1"/>
</dbReference>
<dbReference type="InterPro" id="IPR022060">
    <property type="entry name" value="DUF3616"/>
</dbReference>